<dbReference type="Proteomes" id="UP000009045">
    <property type="component" value="Plasmid pSmeSM11c"/>
</dbReference>
<geneLocation type="plasmid" evidence="1 2">
    <name>pSmeSM11c</name>
</geneLocation>
<dbReference type="HOGENOM" id="CLU_2604183_0_0_5"/>
<organism evidence="1 2">
    <name type="scientific">Sinorhizobium meliloti (strain SM11)</name>
    <dbReference type="NCBI Taxonomy" id="707241"/>
    <lineage>
        <taxon>Bacteria</taxon>
        <taxon>Pseudomonadati</taxon>
        <taxon>Pseudomonadota</taxon>
        <taxon>Alphaproteobacteria</taxon>
        <taxon>Hyphomicrobiales</taxon>
        <taxon>Rhizobiaceae</taxon>
        <taxon>Sinorhizobium/Ensifer group</taxon>
        <taxon>Sinorhizobium</taxon>
    </lineage>
</organism>
<protein>
    <submittedName>
        <fullName evidence="1">Uncharacterized protein</fullName>
    </submittedName>
</protein>
<dbReference type="AlphaFoldDB" id="F7XCT8"/>
<accession>F7XCT8</accession>
<name>F7XCT8_SINMM</name>
<gene>
    <name evidence="1" type="ordered locus">SM11_pC1640</name>
</gene>
<sequence length="79" mass="9265">MIFWRDELHEDLRQEGHSEVSYVIEDDRHVGKADGPPIIRSGKLPLPSLLSRRDGLISLLASNLFWRRATRWKKQWRGA</sequence>
<evidence type="ECO:0000313" key="1">
    <source>
        <dbReference type="EMBL" id="AEH82713.1"/>
    </source>
</evidence>
<keyword evidence="1" id="KW-0614">Plasmid</keyword>
<dbReference type="EMBL" id="CP001831">
    <property type="protein sequence ID" value="AEH82713.1"/>
    <property type="molecule type" value="Genomic_DNA"/>
</dbReference>
<dbReference type="KEGG" id="smx:SM11_pC1640"/>
<proteinExistence type="predicted"/>
<reference evidence="1 2" key="1">
    <citation type="journal article" date="2011" name="J. Biotechnol.">
        <title>The complete genome sequence of the dominant Sinorhizobium meliloti field isolate SM11 extends the S. meliloti pan-genome.</title>
        <authorList>
            <person name="Schneiker-Bekel S."/>
            <person name="Wibberg D."/>
            <person name="Bekel T."/>
            <person name="Blom J."/>
            <person name="Linke B."/>
            <person name="Neuweger H."/>
            <person name="Stiens M."/>
            <person name="Vorholter F.J."/>
            <person name="Weidner S."/>
            <person name="Goesmann A."/>
            <person name="Puhler A."/>
            <person name="Schluter A."/>
        </authorList>
    </citation>
    <scope>NUCLEOTIDE SEQUENCE [LARGE SCALE GENOMIC DNA]</scope>
    <source>
        <strain evidence="1 2">SM11</strain>
        <plasmid evidence="2">pSmeSM11c</plasmid>
    </source>
</reference>
<evidence type="ECO:0000313" key="2">
    <source>
        <dbReference type="Proteomes" id="UP000009045"/>
    </source>
</evidence>